<dbReference type="EMBL" id="KQ474078">
    <property type="protein sequence ID" value="KPV75512.1"/>
    <property type="molecule type" value="Genomic_DNA"/>
</dbReference>
<gene>
    <name evidence="2" type="ORF">RHOBADRAFT_53482</name>
</gene>
<feature type="region of interest" description="Disordered" evidence="1">
    <location>
        <begin position="194"/>
        <end position="244"/>
    </location>
</feature>
<dbReference type="RefSeq" id="XP_018271561.1">
    <property type="nucleotide sequence ID" value="XM_018416856.1"/>
</dbReference>
<evidence type="ECO:0000313" key="2">
    <source>
        <dbReference type="EMBL" id="KPV75512.1"/>
    </source>
</evidence>
<feature type="compositionally biased region" description="Basic residues" evidence="1">
    <location>
        <begin position="95"/>
        <end position="107"/>
    </location>
</feature>
<feature type="compositionally biased region" description="Basic residues" evidence="1">
    <location>
        <begin position="198"/>
        <end position="211"/>
    </location>
</feature>
<dbReference type="STRING" id="578459.A0A194S4K0"/>
<dbReference type="GeneID" id="28977304"/>
<dbReference type="AlphaFoldDB" id="A0A194S4K0"/>
<evidence type="ECO:0000313" key="3">
    <source>
        <dbReference type="Proteomes" id="UP000053890"/>
    </source>
</evidence>
<feature type="region of interest" description="Disordered" evidence="1">
    <location>
        <begin position="80"/>
        <end position="179"/>
    </location>
</feature>
<feature type="compositionally biased region" description="Basic and acidic residues" evidence="1">
    <location>
        <begin position="286"/>
        <end position="300"/>
    </location>
</feature>
<proteinExistence type="predicted"/>
<feature type="compositionally biased region" description="Basic residues" evidence="1">
    <location>
        <begin position="131"/>
        <end position="145"/>
    </location>
</feature>
<feature type="compositionally biased region" description="Pro residues" evidence="1">
    <location>
        <begin position="167"/>
        <end position="178"/>
    </location>
</feature>
<dbReference type="Proteomes" id="UP000053890">
    <property type="component" value="Unassembled WGS sequence"/>
</dbReference>
<keyword evidence="3" id="KW-1185">Reference proteome</keyword>
<organism evidence="2 3">
    <name type="scientific">Rhodotorula graminis (strain WP1)</name>
    <dbReference type="NCBI Taxonomy" id="578459"/>
    <lineage>
        <taxon>Eukaryota</taxon>
        <taxon>Fungi</taxon>
        <taxon>Dikarya</taxon>
        <taxon>Basidiomycota</taxon>
        <taxon>Pucciniomycotina</taxon>
        <taxon>Microbotryomycetes</taxon>
        <taxon>Sporidiobolales</taxon>
        <taxon>Sporidiobolaceae</taxon>
        <taxon>Rhodotorula</taxon>
    </lineage>
</organism>
<evidence type="ECO:0000256" key="1">
    <source>
        <dbReference type="SAM" id="MobiDB-lite"/>
    </source>
</evidence>
<reference evidence="2 3" key="1">
    <citation type="journal article" date="2015" name="Front. Microbiol.">
        <title>Genome sequence of the plant growth promoting endophytic yeast Rhodotorula graminis WP1.</title>
        <authorList>
            <person name="Firrincieli A."/>
            <person name="Otillar R."/>
            <person name="Salamov A."/>
            <person name="Schmutz J."/>
            <person name="Khan Z."/>
            <person name="Redman R.S."/>
            <person name="Fleck N.D."/>
            <person name="Lindquist E."/>
            <person name="Grigoriev I.V."/>
            <person name="Doty S.L."/>
        </authorList>
    </citation>
    <scope>NUCLEOTIDE SEQUENCE [LARGE SCALE GENOMIC DNA]</scope>
    <source>
        <strain evidence="2 3">WP1</strain>
    </source>
</reference>
<feature type="region of interest" description="Disordered" evidence="1">
    <location>
        <begin position="55"/>
        <end position="74"/>
    </location>
</feature>
<protein>
    <submittedName>
        <fullName evidence="2">Uncharacterized protein</fullName>
    </submittedName>
</protein>
<feature type="non-terminal residue" evidence="2">
    <location>
        <position position="306"/>
    </location>
</feature>
<feature type="region of interest" description="Disordered" evidence="1">
    <location>
        <begin position="279"/>
        <end position="306"/>
    </location>
</feature>
<name>A0A194S4K0_RHOGW</name>
<feature type="compositionally biased region" description="Pro residues" evidence="1">
    <location>
        <begin position="225"/>
        <end position="244"/>
    </location>
</feature>
<accession>A0A194S4K0</accession>
<sequence>HAPPARACVPRRHRCSLARPRRPVPHRRQALGRRLGPRLRSRLVLLLVRLAEPAPTARPHRHGPPQALLHPPARRRSLLPAAGCSRRPTGQRGRPCSRKGLAGHRKGPLGVGQGSLGARPRTRPGPAPRPRLVRPARPHPRRRPPARVAPRPPARDRHHPVLARAPLPLPARLGPPAPLGGRALPAHARPRVDLPHARQARRQACRARRLGLRPQPLGRPRRHPVPSPSLPAPLTPAHPLPHAPPRLARRLRAPLCPVLGPPPPLAHPPRLWRARRVRGVGWSGRTRRDEGEEEGGREARGGQGRV</sequence>
<feature type="non-terminal residue" evidence="2">
    <location>
        <position position="1"/>
    </location>
</feature>